<evidence type="ECO:0000313" key="10">
    <source>
        <dbReference type="Proteomes" id="UP000515159"/>
    </source>
</evidence>
<dbReference type="InterPro" id="IPR019603">
    <property type="entry name" value="Tom5"/>
</dbReference>
<keyword evidence="4" id="KW-1000">Mitochondrion outer membrane</keyword>
<evidence type="ECO:0000256" key="6">
    <source>
        <dbReference type="ARBA" id="ARBA00022989"/>
    </source>
</evidence>
<comment type="similarity">
    <text evidence="9">Belongs to the Tom5 family.</text>
</comment>
<evidence type="ECO:0000256" key="7">
    <source>
        <dbReference type="ARBA" id="ARBA00023128"/>
    </source>
</evidence>
<keyword evidence="7" id="KW-0496">Mitochondrion</keyword>
<evidence type="ECO:0000256" key="8">
    <source>
        <dbReference type="ARBA" id="ARBA00023136"/>
    </source>
</evidence>
<keyword evidence="8" id="KW-0472">Membrane</keyword>
<name>A0A6P8NQW4_GEOSA</name>
<evidence type="ECO:0000256" key="3">
    <source>
        <dbReference type="ARBA" id="ARBA00022692"/>
    </source>
</evidence>
<dbReference type="CTD" id="401505"/>
<dbReference type="KEGG" id="gsh:117346951"/>
<keyword evidence="5" id="KW-0653">Protein transport</keyword>
<keyword evidence="3" id="KW-0812">Transmembrane</keyword>
<dbReference type="Pfam" id="PF10642">
    <property type="entry name" value="Tom5"/>
    <property type="match status" value="1"/>
</dbReference>
<evidence type="ECO:0000313" key="11">
    <source>
        <dbReference type="RefSeq" id="XP_033773149.1"/>
    </source>
</evidence>
<proteinExistence type="inferred from homology"/>
<dbReference type="OrthoDB" id="8893106at2759"/>
<dbReference type="PANTHER" id="PTHR28436:SF1">
    <property type="entry name" value="MITOCHONDRIAL IMPORT RECEPTOR SUBUNIT TOM5 HOMOLOG"/>
    <property type="match status" value="1"/>
</dbReference>
<evidence type="ECO:0000256" key="2">
    <source>
        <dbReference type="ARBA" id="ARBA00022448"/>
    </source>
</evidence>
<evidence type="ECO:0000256" key="1">
    <source>
        <dbReference type="ARBA" id="ARBA00004572"/>
    </source>
</evidence>
<comment type="subcellular location">
    <subcellularLocation>
        <location evidence="1">Mitochondrion outer membrane</location>
        <topology evidence="1">Single-pass membrane protein</topology>
    </subcellularLocation>
</comment>
<protein>
    <submittedName>
        <fullName evidence="11">Mitochondrial import receptor subunit TOM5 homolog isoform X1</fullName>
    </submittedName>
</protein>
<dbReference type="FunCoup" id="A0A6P8NQW4">
    <property type="interactions" value="768"/>
</dbReference>
<keyword evidence="11" id="KW-0675">Receptor</keyword>
<gene>
    <name evidence="11" type="primary">TOMM5</name>
</gene>
<accession>A0A6P8NQW4</accession>
<keyword evidence="10" id="KW-1185">Reference proteome</keyword>
<dbReference type="AlphaFoldDB" id="A0A6P8NQW4"/>
<dbReference type="GO" id="GO:0015031">
    <property type="term" value="P:protein transport"/>
    <property type="evidence" value="ECO:0007669"/>
    <property type="project" value="UniProtKB-KW"/>
</dbReference>
<evidence type="ECO:0000256" key="4">
    <source>
        <dbReference type="ARBA" id="ARBA00022787"/>
    </source>
</evidence>
<dbReference type="RefSeq" id="XP_033773149.1">
    <property type="nucleotide sequence ID" value="XM_033917258.1"/>
</dbReference>
<dbReference type="Proteomes" id="UP000515159">
    <property type="component" value="Chromosome 1"/>
</dbReference>
<evidence type="ECO:0000256" key="9">
    <source>
        <dbReference type="ARBA" id="ARBA00025716"/>
    </source>
</evidence>
<dbReference type="GO" id="GO:0006626">
    <property type="term" value="P:protein targeting to mitochondrion"/>
    <property type="evidence" value="ECO:0007669"/>
    <property type="project" value="UniProtKB-ARBA"/>
</dbReference>
<dbReference type="GO" id="GO:0005742">
    <property type="term" value="C:mitochondrial outer membrane translocase complex"/>
    <property type="evidence" value="ECO:0007669"/>
    <property type="project" value="InterPro"/>
</dbReference>
<dbReference type="PANTHER" id="PTHR28436">
    <property type="entry name" value="MITOCHONDRIAL IMPORT RECEPTOR SUBUNIT TOM5 HOMOLOG"/>
    <property type="match status" value="1"/>
</dbReference>
<keyword evidence="2" id="KW-0813">Transport</keyword>
<keyword evidence="6" id="KW-1133">Transmembrane helix</keyword>
<evidence type="ECO:0000256" key="5">
    <source>
        <dbReference type="ARBA" id="ARBA00022927"/>
    </source>
</evidence>
<sequence>MFRMEGLGGPKLDPEEMKKKMREDVLKSFRNFFVYVVLLRVSTTMSTRKCVNNPNVFCYICGNYTVLKQRTDIMDFVKKAYYLF</sequence>
<dbReference type="InterPro" id="IPR029179">
    <property type="entry name" value="TOMM5_metazoa"/>
</dbReference>
<reference evidence="11" key="1">
    <citation type="submission" date="2025-08" db="UniProtKB">
        <authorList>
            <consortium name="RefSeq"/>
        </authorList>
    </citation>
    <scope>IDENTIFICATION</scope>
</reference>
<dbReference type="GeneID" id="117346951"/>
<organism evidence="10 11">
    <name type="scientific">Geotrypetes seraphini</name>
    <name type="common">Gaboon caecilian</name>
    <name type="synonym">Caecilia seraphini</name>
    <dbReference type="NCBI Taxonomy" id="260995"/>
    <lineage>
        <taxon>Eukaryota</taxon>
        <taxon>Metazoa</taxon>
        <taxon>Chordata</taxon>
        <taxon>Craniata</taxon>
        <taxon>Vertebrata</taxon>
        <taxon>Euteleostomi</taxon>
        <taxon>Amphibia</taxon>
        <taxon>Gymnophiona</taxon>
        <taxon>Geotrypetes</taxon>
    </lineage>
</organism>
<dbReference type="InParanoid" id="A0A6P8NQW4"/>